<dbReference type="Pfam" id="PF13828">
    <property type="entry name" value="DUF4190"/>
    <property type="match status" value="1"/>
</dbReference>
<feature type="region of interest" description="Disordered" evidence="1">
    <location>
        <begin position="1"/>
        <end position="99"/>
    </location>
</feature>
<proteinExistence type="predicted"/>
<evidence type="ECO:0000313" key="5">
    <source>
        <dbReference type="EMBL" id="BFP43870.1"/>
    </source>
</evidence>
<evidence type="ECO:0008006" key="6">
    <source>
        <dbReference type="Google" id="ProtNLM"/>
    </source>
</evidence>
<feature type="compositionally biased region" description="Pro residues" evidence="1">
    <location>
        <begin position="61"/>
        <end position="73"/>
    </location>
</feature>
<organism evidence="5">
    <name type="scientific">Kitasatospora sp. CMC57</name>
    <dbReference type="NCBI Taxonomy" id="3231513"/>
    <lineage>
        <taxon>Bacteria</taxon>
        <taxon>Bacillati</taxon>
        <taxon>Actinomycetota</taxon>
        <taxon>Actinomycetes</taxon>
        <taxon>Kitasatosporales</taxon>
        <taxon>Streptomycetaceae</taxon>
        <taxon>Kitasatospora</taxon>
    </lineage>
</organism>
<dbReference type="InterPro" id="IPR025241">
    <property type="entry name" value="DUF4190"/>
</dbReference>
<keyword evidence="2" id="KW-0472">Membrane</keyword>
<feature type="transmembrane region" description="Helical" evidence="2">
    <location>
        <begin position="138"/>
        <end position="166"/>
    </location>
</feature>
<reference evidence="5" key="1">
    <citation type="submission" date="2024-07" db="EMBL/GenBank/DDBJ databases">
        <title>Complete genome sequences of cellulolytic bacteria, Kitasatospora sp. CMC57 and Streptomyces sp. CMC78, isolated from Japanese agricultural soil.</title>
        <authorList>
            <person name="Hashimoto T."/>
            <person name="Ito M."/>
            <person name="Iwamoto M."/>
            <person name="Fukahori D."/>
            <person name="Shoda T."/>
            <person name="Sakoda M."/>
            <person name="Morohoshi T."/>
            <person name="Mitsuboshi M."/>
            <person name="Nishizawa T."/>
        </authorList>
    </citation>
    <scope>NUCLEOTIDE SEQUENCE</scope>
    <source>
        <strain evidence="5">CMC57</strain>
    </source>
</reference>
<evidence type="ECO:0000259" key="4">
    <source>
        <dbReference type="Pfam" id="PF13845"/>
    </source>
</evidence>
<dbReference type="RefSeq" id="WP_407986455.1">
    <property type="nucleotide sequence ID" value="NZ_AP035881.2"/>
</dbReference>
<evidence type="ECO:0000256" key="1">
    <source>
        <dbReference type="SAM" id="MobiDB-lite"/>
    </source>
</evidence>
<feature type="transmembrane region" description="Helical" evidence="2">
    <location>
        <begin position="178"/>
        <end position="203"/>
    </location>
</feature>
<name>A0AB33JWW9_9ACTN</name>
<dbReference type="EMBL" id="AP035881">
    <property type="protein sequence ID" value="BFP43870.1"/>
    <property type="molecule type" value="Genomic_DNA"/>
</dbReference>
<feature type="domain" description="Septum formation-related" evidence="4">
    <location>
        <begin position="222"/>
        <end position="335"/>
    </location>
</feature>
<gene>
    <name evidence="5" type="ORF">KCMC57_02380</name>
</gene>
<sequence>MSSESDQSSSSSSSDTGGSDTGTSQSGGSDIGSSDTGGGSAEWSPPSGSDSVPEPAASAPYEPPPADANPYAPPSDGFTSYAPPADPYAPPTGPYPPSPGPSGAVPYAYPGQWAGAPAPYGQPYWTGPQAPPQGSNGLAIASLVLGILGFGCCLWALGLGFGIAALGQIRRRPQRGRGLAIAGIVLSCVWAVLTIGLAGVFVAKGDLDDIADRTNVFSLTPGDCTKESSGDHGAVVRRFTVVPCTLPHLGEVFGTVTLPDDQGANAPYPGDKVLQDAVAKECVQRQYEYVADYLAIPREVDVTTLYPDPTAWKSGGKRLGLCVFESKENLTRTLRQETAGGTGEQRSYLAASRELNQVLDQWPMDEPEDADPGVYQEWARKLVSAAQIEKSQLNAAQWSDPVRAQVAPLQAELDQVIAHAEKLRKTADTGAQEDEVLELEDLARGPADTRLRTALKLPTSAQAARPATV</sequence>
<protein>
    <recommendedName>
        <fullName evidence="6">DUF4190 domain-containing protein</fullName>
    </recommendedName>
</protein>
<feature type="compositionally biased region" description="Low complexity" evidence="1">
    <location>
        <begin position="1"/>
        <end position="34"/>
    </location>
</feature>
<dbReference type="InterPro" id="IPR026004">
    <property type="entry name" value="Septum_form"/>
</dbReference>
<feature type="domain" description="DUF4190" evidence="3">
    <location>
        <begin position="138"/>
        <end position="195"/>
    </location>
</feature>
<accession>A0AB33JWW9</accession>
<feature type="compositionally biased region" description="Pro residues" evidence="1">
    <location>
        <begin position="84"/>
        <end position="99"/>
    </location>
</feature>
<dbReference type="AlphaFoldDB" id="A0AB33JWW9"/>
<dbReference type="Pfam" id="PF13845">
    <property type="entry name" value="Septum_form"/>
    <property type="match status" value="1"/>
</dbReference>
<keyword evidence="2" id="KW-1133">Transmembrane helix</keyword>
<keyword evidence="2" id="KW-0812">Transmembrane</keyword>
<evidence type="ECO:0000256" key="2">
    <source>
        <dbReference type="SAM" id="Phobius"/>
    </source>
</evidence>
<evidence type="ECO:0000259" key="3">
    <source>
        <dbReference type="Pfam" id="PF13828"/>
    </source>
</evidence>